<name>A0A150PHK4_SORCE</name>
<sequence>MTELRSLSPDALASLTKELEARYDAFVARGLKLDMTRGKPSSAQLDLANGMLALPGANDLVASDGSDTRNYGGLDGLPEMKALFAEMLEVPAAQVIVGGNSSLTMMHDAVVRALVHGVPDGSGAWAKQPKVKFLCPSPGYDRHFAICEHHGIEMIAVDLNDAGPDMAQVERLVAEDASIKGMWCVPKYSNPTGTTYAPEVVRRLASMKTAAADFRLFWDNAYAVHDLHAEGDRLADIVSACQAAGNPNRPLVFASTSKISFAGSGIAAMASSPANVADAKKHLGIQTIGPDKVNQLRHVRFFKDYKGLLGHMQRHAELLRPKFEAVTSIFEQELGGKGIATWTSPRGGYFISLDTPDGCAKEVVRLADKAGVKLTGAGATYPYGRDPRDRNIRIAPSMPPLDQIRVAMEVVAVCVQLASARKLAG</sequence>
<dbReference type="Pfam" id="PF12897">
    <property type="entry name" value="Asp_aminotransf"/>
    <property type="match status" value="1"/>
</dbReference>
<dbReference type="InterPro" id="IPR015421">
    <property type="entry name" value="PyrdxlP-dep_Trfase_major"/>
</dbReference>
<dbReference type="SUPFAM" id="SSF53383">
    <property type="entry name" value="PLP-dependent transferases"/>
    <property type="match status" value="1"/>
</dbReference>
<dbReference type="PANTHER" id="PTHR43799:SF1">
    <property type="entry name" value="ASPARTATE AMINOTRANSFERASE"/>
    <property type="match status" value="1"/>
</dbReference>
<dbReference type="InterPro" id="IPR024551">
    <property type="entry name" value="AspAT_Ic"/>
</dbReference>
<dbReference type="EMBL" id="JELY01001682">
    <property type="protein sequence ID" value="KYF54928.1"/>
    <property type="molecule type" value="Genomic_DNA"/>
</dbReference>
<accession>A0A150PHK4</accession>
<proteinExistence type="predicted"/>
<dbReference type="InterPro" id="IPR015422">
    <property type="entry name" value="PyrdxlP-dep_Trfase_small"/>
</dbReference>
<dbReference type="GO" id="GO:0004069">
    <property type="term" value="F:L-aspartate:2-oxoglutarate aminotransferase activity"/>
    <property type="evidence" value="ECO:0007669"/>
    <property type="project" value="InterPro"/>
</dbReference>
<organism evidence="1 2">
    <name type="scientific">Sorangium cellulosum</name>
    <name type="common">Polyangium cellulosum</name>
    <dbReference type="NCBI Taxonomy" id="56"/>
    <lineage>
        <taxon>Bacteria</taxon>
        <taxon>Pseudomonadati</taxon>
        <taxon>Myxococcota</taxon>
        <taxon>Polyangia</taxon>
        <taxon>Polyangiales</taxon>
        <taxon>Polyangiaceae</taxon>
        <taxon>Sorangium</taxon>
    </lineage>
</organism>
<comment type="caution">
    <text evidence="1">The sequence shown here is derived from an EMBL/GenBank/DDBJ whole genome shotgun (WGS) entry which is preliminary data.</text>
</comment>
<keyword evidence="1" id="KW-0032">Aminotransferase</keyword>
<reference evidence="1 2" key="1">
    <citation type="submission" date="2014-02" db="EMBL/GenBank/DDBJ databases">
        <title>The small core and large imbalanced accessory genome model reveals a collaborative survival strategy of Sorangium cellulosum strains in nature.</title>
        <authorList>
            <person name="Han K."/>
            <person name="Peng R."/>
            <person name="Blom J."/>
            <person name="Li Y.-Z."/>
        </authorList>
    </citation>
    <scope>NUCLEOTIDE SEQUENCE [LARGE SCALE GENOMIC DNA]</scope>
    <source>
        <strain evidence="1 2">So0157-25</strain>
    </source>
</reference>
<dbReference type="Gene3D" id="3.90.1150.10">
    <property type="entry name" value="Aspartate Aminotransferase, domain 1"/>
    <property type="match status" value="1"/>
</dbReference>
<dbReference type="Gene3D" id="3.40.640.10">
    <property type="entry name" value="Type I PLP-dependent aspartate aminotransferase-like (Major domain)"/>
    <property type="match status" value="1"/>
</dbReference>
<gene>
    <name evidence="1" type="ORF">BE08_13985</name>
</gene>
<dbReference type="CDD" id="cd00609">
    <property type="entry name" value="AAT_like"/>
    <property type="match status" value="1"/>
</dbReference>
<protein>
    <submittedName>
        <fullName evidence="1">Aminotransferase</fullName>
    </submittedName>
</protein>
<evidence type="ECO:0000313" key="1">
    <source>
        <dbReference type="EMBL" id="KYF54928.1"/>
    </source>
</evidence>
<keyword evidence="1" id="KW-0808">Transferase</keyword>
<dbReference type="InterPro" id="IPR015424">
    <property type="entry name" value="PyrdxlP-dep_Trfase"/>
</dbReference>
<dbReference type="AlphaFoldDB" id="A0A150PHK4"/>
<evidence type="ECO:0000313" key="2">
    <source>
        <dbReference type="Proteomes" id="UP000075420"/>
    </source>
</evidence>
<dbReference type="PANTHER" id="PTHR43799">
    <property type="entry name" value="AMINOTRANSFERASE, PUTATIVE-RELATED"/>
    <property type="match status" value="1"/>
</dbReference>
<dbReference type="Proteomes" id="UP000075420">
    <property type="component" value="Unassembled WGS sequence"/>
</dbReference>